<dbReference type="Gene3D" id="1.10.510.10">
    <property type="entry name" value="Transferase(Phosphotransferase) domain 1"/>
    <property type="match status" value="1"/>
</dbReference>
<keyword evidence="4 9" id="KW-0547">Nucleotide-binding</keyword>
<comment type="catalytic activity">
    <reaction evidence="8">
        <text>L-seryl-[protein] + ATP = O-phospho-L-seryl-[protein] + ADP + H(+)</text>
        <dbReference type="Rhea" id="RHEA:17989"/>
        <dbReference type="Rhea" id="RHEA-COMP:9863"/>
        <dbReference type="Rhea" id="RHEA-COMP:11604"/>
        <dbReference type="ChEBI" id="CHEBI:15378"/>
        <dbReference type="ChEBI" id="CHEBI:29999"/>
        <dbReference type="ChEBI" id="CHEBI:30616"/>
        <dbReference type="ChEBI" id="CHEBI:83421"/>
        <dbReference type="ChEBI" id="CHEBI:456216"/>
        <dbReference type="EC" id="2.7.11.1"/>
    </reaction>
</comment>
<dbReference type="InterPro" id="IPR008271">
    <property type="entry name" value="Ser/Thr_kinase_AS"/>
</dbReference>
<comment type="caution">
    <text evidence="13">The sequence shown here is derived from an EMBL/GenBank/DDBJ whole genome shotgun (WGS) entry which is preliminary data.</text>
</comment>
<dbReference type="GO" id="GO:0005737">
    <property type="term" value="C:cytoplasm"/>
    <property type="evidence" value="ECO:0007669"/>
    <property type="project" value="TreeGrafter"/>
</dbReference>
<dbReference type="GO" id="GO:0005634">
    <property type="term" value="C:nucleus"/>
    <property type="evidence" value="ECO:0007669"/>
    <property type="project" value="TreeGrafter"/>
</dbReference>
<evidence type="ECO:0000256" key="6">
    <source>
        <dbReference type="ARBA" id="ARBA00022840"/>
    </source>
</evidence>
<evidence type="ECO:0000256" key="2">
    <source>
        <dbReference type="ARBA" id="ARBA00022527"/>
    </source>
</evidence>
<gene>
    <name evidence="13" type="ORF">METBIDRAFT_44443</name>
</gene>
<dbReference type="InterPro" id="IPR000719">
    <property type="entry name" value="Prot_kinase_dom"/>
</dbReference>
<dbReference type="AlphaFoldDB" id="A0A1A0H7U2"/>
<dbReference type="EMBL" id="LXTC01000005">
    <property type="protein sequence ID" value="OBA19968.1"/>
    <property type="molecule type" value="Genomic_DNA"/>
</dbReference>
<keyword evidence="5 13" id="KW-0418">Kinase</keyword>
<dbReference type="GO" id="GO:0000245">
    <property type="term" value="P:spliceosomal complex assembly"/>
    <property type="evidence" value="ECO:0007669"/>
    <property type="project" value="TreeGrafter"/>
</dbReference>
<dbReference type="STRING" id="869754.A0A1A0H7U2"/>
<dbReference type="GO" id="GO:0005524">
    <property type="term" value="F:ATP binding"/>
    <property type="evidence" value="ECO:0007669"/>
    <property type="project" value="UniProtKB-UniRule"/>
</dbReference>
<keyword evidence="6 9" id="KW-0067">ATP-binding</keyword>
<feature type="compositionally biased region" description="Polar residues" evidence="11">
    <location>
        <begin position="12"/>
        <end position="21"/>
    </location>
</feature>
<evidence type="ECO:0000259" key="12">
    <source>
        <dbReference type="PROSITE" id="PS50011"/>
    </source>
</evidence>
<dbReference type="InterPro" id="IPR051334">
    <property type="entry name" value="SRPK"/>
</dbReference>
<accession>A0A1A0H7U2</accession>
<dbReference type="PROSITE" id="PS00108">
    <property type="entry name" value="PROTEIN_KINASE_ST"/>
    <property type="match status" value="1"/>
</dbReference>
<dbReference type="GO" id="GO:0004674">
    <property type="term" value="F:protein serine/threonine kinase activity"/>
    <property type="evidence" value="ECO:0007669"/>
    <property type="project" value="UniProtKB-KW"/>
</dbReference>
<evidence type="ECO:0000256" key="9">
    <source>
        <dbReference type="PROSITE-ProRule" id="PRU10141"/>
    </source>
</evidence>
<evidence type="ECO:0000313" key="14">
    <source>
        <dbReference type="Proteomes" id="UP000092555"/>
    </source>
</evidence>
<comment type="catalytic activity">
    <reaction evidence="7">
        <text>L-threonyl-[protein] + ATP = O-phospho-L-threonyl-[protein] + ADP + H(+)</text>
        <dbReference type="Rhea" id="RHEA:46608"/>
        <dbReference type="Rhea" id="RHEA-COMP:11060"/>
        <dbReference type="Rhea" id="RHEA-COMP:11605"/>
        <dbReference type="ChEBI" id="CHEBI:15378"/>
        <dbReference type="ChEBI" id="CHEBI:30013"/>
        <dbReference type="ChEBI" id="CHEBI:30616"/>
        <dbReference type="ChEBI" id="CHEBI:61977"/>
        <dbReference type="ChEBI" id="CHEBI:456216"/>
        <dbReference type="EC" id="2.7.11.1"/>
    </reaction>
</comment>
<dbReference type="PANTHER" id="PTHR47634">
    <property type="entry name" value="PROTEIN KINASE DOMAIN-CONTAINING PROTEIN-RELATED"/>
    <property type="match status" value="1"/>
</dbReference>
<comment type="similarity">
    <text evidence="10">Belongs to the protein kinase superfamily.</text>
</comment>
<dbReference type="Gene3D" id="3.30.200.20">
    <property type="entry name" value="Phosphorylase Kinase, domain 1"/>
    <property type="match status" value="1"/>
</dbReference>
<dbReference type="PANTHER" id="PTHR47634:SF9">
    <property type="entry name" value="PROTEIN KINASE DOMAIN-CONTAINING PROTEIN-RELATED"/>
    <property type="match status" value="1"/>
</dbReference>
<proteinExistence type="inferred from homology"/>
<dbReference type="PROSITE" id="PS00107">
    <property type="entry name" value="PROTEIN_KINASE_ATP"/>
    <property type="match status" value="1"/>
</dbReference>
<feature type="region of interest" description="Disordered" evidence="11">
    <location>
        <begin position="1"/>
        <end position="21"/>
    </location>
</feature>
<protein>
    <recommendedName>
        <fullName evidence="1">non-specific serine/threonine protein kinase</fullName>
        <ecNumber evidence="1">2.7.11.1</ecNumber>
    </recommendedName>
</protein>
<evidence type="ECO:0000256" key="1">
    <source>
        <dbReference type="ARBA" id="ARBA00012513"/>
    </source>
</evidence>
<dbReference type="InterPro" id="IPR017441">
    <property type="entry name" value="Protein_kinase_ATP_BS"/>
</dbReference>
<dbReference type="OrthoDB" id="5979581at2759"/>
<dbReference type="RefSeq" id="XP_018710493.1">
    <property type="nucleotide sequence ID" value="XM_018857793.1"/>
</dbReference>
<evidence type="ECO:0000256" key="7">
    <source>
        <dbReference type="ARBA" id="ARBA00047899"/>
    </source>
</evidence>
<dbReference type="GO" id="GO:0030447">
    <property type="term" value="P:filamentous growth"/>
    <property type="evidence" value="ECO:0007669"/>
    <property type="project" value="UniProtKB-ARBA"/>
</dbReference>
<dbReference type="GeneID" id="30030769"/>
<sequence length="461" mass="52692">MTSAITCDVNDQESLGNSNSPCYSLPQTDEDGYIPYEACLEESVADYRAGGYHPVKIGDIYTSDLSRYKVIHKLGWGHFSTVWLCVSLITGDYVAMKIVKLGSNYSDAARDEINILKILQGQDEDDVGYHNLERLKTNIVNLLDNFLICGPNGKHLVMVFELMGENLLHLVYNLRARRLVHDSVDFSAALFPMKMMKLIMKQILLSVQYMHQKGVVHTDLKPENILLAYHGRMPHPSGLNHQGPAKFQILPSNPLKVHFDRLENIQLNVKIADFGNATHSHLHFTNNIQTRQYRAPEIILKYKCWGALADVWSIGCLAFELLTGDYLFEPKDGASFSKDEDHLAQIIELIGQFPSEDYLLKCELLSAYFKDSRNMRNITSLKFWPLKNVLVEKYKFNPDNDDVNLLCDFISKCLKFNLEERYDCGSLLDHPWLRDSAKYDKQECEALPNHNLEVVGFTCEE</sequence>
<dbReference type="EC" id="2.7.11.1" evidence="1"/>
<keyword evidence="2 10" id="KW-0723">Serine/threonine-protein kinase</keyword>
<reference evidence="13 14" key="1">
    <citation type="submission" date="2016-05" db="EMBL/GenBank/DDBJ databases">
        <title>Comparative genomics of biotechnologically important yeasts.</title>
        <authorList>
            <consortium name="DOE Joint Genome Institute"/>
            <person name="Riley R."/>
            <person name="Haridas S."/>
            <person name="Wolfe K.H."/>
            <person name="Lopes M.R."/>
            <person name="Hittinger C.T."/>
            <person name="Goker M."/>
            <person name="Salamov A."/>
            <person name="Wisecaver J."/>
            <person name="Long T.M."/>
            <person name="Aerts A.L."/>
            <person name="Barry K."/>
            <person name="Choi C."/>
            <person name="Clum A."/>
            <person name="Coughlan A.Y."/>
            <person name="Deshpande S."/>
            <person name="Douglass A.P."/>
            <person name="Hanson S.J."/>
            <person name="Klenk H.-P."/>
            <person name="LaButti K."/>
            <person name="Lapidus A."/>
            <person name="Lindquist E."/>
            <person name="Lipzen A."/>
            <person name="Meier-kolthoff J.P."/>
            <person name="Ohm R.A."/>
            <person name="Otillar R.P."/>
            <person name="Pangilinan J."/>
            <person name="Peng Y."/>
            <person name="Rokas A."/>
            <person name="Rosa C.A."/>
            <person name="Scheuner C."/>
            <person name="Sibirny A.A."/>
            <person name="Slot J.C."/>
            <person name="Stielow J.B."/>
            <person name="Sun H."/>
            <person name="Kurtzman C.P."/>
            <person name="Blackwell M."/>
            <person name="Grigoriev I.V."/>
            <person name="Jeffries T.W."/>
        </authorList>
    </citation>
    <scope>NUCLEOTIDE SEQUENCE [LARGE SCALE GENOMIC DNA]</scope>
    <source>
        <strain evidence="13 14">NRRL YB-4993</strain>
    </source>
</reference>
<dbReference type="FunFam" id="1.10.510.10:FF:000275">
    <property type="entry name" value="SRSF protein kinase 2 isoform X3"/>
    <property type="match status" value="1"/>
</dbReference>
<dbReference type="InterPro" id="IPR011009">
    <property type="entry name" value="Kinase-like_dom_sf"/>
</dbReference>
<dbReference type="Pfam" id="PF00069">
    <property type="entry name" value="Pkinase"/>
    <property type="match status" value="1"/>
</dbReference>
<evidence type="ECO:0000256" key="3">
    <source>
        <dbReference type="ARBA" id="ARBA00022679"/>
    </source>
</evidence>
<evidence type="ECO:0000313" key="13">
    <source>
        <dbReference type="EMBL" id="OBA19968.1"/>
    </source>
</evidence>
<evidence type="ECO:0000256" key="5">
    <source>
        <dbReference type="ARBA" id="ARBA00022777"/>
    </source>
</evidence>
<evidence type="ECO:0000256" key="11">
    <source>
        <dbReference type="SAM" id="MobiDB-lite"/>
    </source>
</evidence>
<feature type="binding site" evidence="9">
    <location>
        <position position="97"/>
    </location>
    <ligand>
        <name>ATP</name>
        <dbReference type="ChEBI" id="CHEBI:30616"/>
    </ligand>
</feature>
<keyword evidence="3" id="KW-0808">Transferase</keyword>
<dbReference type="SMART" id="SM00220">
    <property type="entry name" value="S_TKc"/>
    <property type="match status" value="1"/>
</dbReference>
<evidence type="ECO:0000256" key="10">
    <source>
        <dbReference type="RuleBase" id="RU000304"/>
    </source>
</evidence>
<organism evidence="13 14">
    <name type="scientific">Metschnikowia bicuspidata var. bicuspidata NRRL YB-4993</name>
    <dbReference type="NCBI Taxonomy" id="869754"/>
    <lineage>
        <taxon>Eukaryota</taxon>
        <taxon>Fungi</taxon>
        <taxon>Dikarya</taxon>
        <taxon>Ascomycota</taxon>
        <taxon>Saccharomycotina</taxon>
        <taxon>Pichiomycetes</taxon>
        <taxon>Metschnikowiaceae</taxon>
        <taxon>Metschnikowia</taxon>
    </lineage>
</organism>
<dbReference type="GO" id="GO:0050684">
    <property type="term" value="P:regulation of mRNA processing"/>
    <property type="evidence" value="ECO:0007669"/>
    <property type="project" value="TreeGrafter"/>
</dbReference>
<dbReference type="SUPFAM" id="SSF56112">
    <property type="entry name" value="Protein kinase-like (PK-like)"/>
    <property type="match status" value="1"/>
</dbReference>
<evidence type="ECO:0000256" key="4">
    <source>
        <dbReference type="ARBA" id="ARBA00022741"/>
    </source>
</evidence>
<evidence type="ECO:0000256" key="8">
    <source>
        <dbReference type="ARBA" id="ARBA00048679"/>
    </source>
</evidence>
<keyword evidence="14" id="KW-1185">Reference proteome</keyword>
<feature type="domain" description="Protein kinase" evidence="12">
    <location>
        <begin position="68"/>
        <end position="433"/>
    </location>
</feature>
<name>A0A1A0H7U2_9ASCO</name>
<dbReference type="Proteomes" id="UP000092555">
    <property type="component" value="Unassembled WGS sequence"/>
</dbReference>
<dbReference type="PROSITE" id="PS50011">
    <property type="entry name" value="PROTEIN_KINASE_DOM"/>
    <property type="match status" value="1"/>
</dbReference>